<dbReference type="EMBL" id="JACGWJ010000021">
    <property type="protein sequence ID" value="KAL0336239.1"/>
    <property type="molecule type" value="Genomic_DNA"/>
</dbReference>
<dbReference type="PROSITE" id="PS51375">
    <property type="entry name" value="PPR"/>
    <property type="match status" value="2"/>
</dbReference>
<dbReference type="NCBIfam" id="TIGR00756">
    <property type="entry name" value="PPR"/>
    <property type="match status" value="2"/>
</dbReference>
<reference evidence="3" key="2">
    <citation type="journal article" date="2024" name="Plant">
        <title>Genomic evolution and insights into agronomic trait innovations of Sesamum species.</title>
        <authorList>
            <person name="Miao H."/>
            <person name="Wang L."/>
            <person name="Qu L."/>
            <person name="Liu H."/>
            <person name="Sun Y."/>
            <person name="Le M."/>
            <person name="Wang Q."/>
            <person name="Wei S."/>
            <person name="Zheng Y."/>
            <person name="Lin W."/>
            <person name="Duan Y."/>
            <person name="Cao H."/>
            <person name="Xiong S."/>
            <person name="Wang X."/>
            <person name="Wei L."/>
            <person name="Li C."/>
            <person name="Ma Q."/>
            <person name="Ju M."/>
            <person name="Zhao R."/>
            <person name="Li G."/>
            <person name="Mu C."/>
            <person name="Tian Q."/>
            <person name="Mei H."/>
            <person name="Zhang T."/>
            <person name="Gao T."/>
            <person name="Zhang H."/>
        </authorList>
    </citation>
    <scope>NUCLEOTIDE SEQUENCE</scope>
    <source>
        <strain evidence="3">G02</strain>
    </source>
</reference>
<dbReference type="Pfam" id="PF13041">
    <property type="entry name" value="PPR_2"/>
    <property type="match status" value="1"/>
</dbReference>
<dbReference type="GO" id="GO:0003723">
    <property type="term" value="F:RNA binding"/>
    <property type="evidence" value="ECO:0007669"/>
    <property type="project" value="InterPro"/>
</dbReference>
<dbReference type="InterPro" id="IPR046960">
    <property type="entry name" value="PPR_At4g14850-like_plant"/>
</dbReference>
<dbReference type="GO" id="GO:0009451">
    <property type="term" value="P:RNA modification"/>
    <property type="evidence" value="ECO:0007669"/>
    <property type="project" value="InterPro"/>
</dbReference>
<dbReference type="Pfam" id="PF01535">
    <property type="entry name" value="PPR"/>
    <property type="match status" value="2"/>
</dbReference>
<keyword evidence="1" id="KW-0677">Repeat</keyword>
<organism evidence="3">
    <name type="scientific">Sesamum radiatum</name>
    <name type="common">Black benniseed</name>
    <dbReference type="NCBI Taxonomy" id="300843"/>
    <lineage>
        <taxon>Eukaryota</taxon>
        <taxon>Viridiplantae</taxon>
        <taxon>Streptophyta</taxon>
        <taxon>Embryophyta</taxon>
        <taxon>Tracheophyta</taxon>
        <taxon>Spermatophyta</taxon>
        <taxon>Magnoliopsida</taxon>
        <taxon>eudicotyledons</taxon>
        <taxon>Gunneridae</taxon>
        <taxon>Pentapetalae</taxon>
        <taxon>asterids</taxon>
        <taxon>lamiids</taxon>
        <taxon>Lamiales</taxon>
        <taxon>Pedaliaceae</taxon>
        <taxon>Sesamum</taxon>
    </lineage>
</organism>
<evidence type="ECO:0000313" key="3">
    <source>
        <dbReference type="EMBL" id="KAL0336239.1"/>
    </source>
</evidence>
<dbReference type="InterPro" id="IPR002885">
    <property type="entry name" value="PPR_rpt"/>
</dbReference>
<dbReference type="InterPro" id="IPR011990">
    <property type="entry name" value="TPR-like_helical_dom_sf"/>
</dbReference>
<gene>
    <name evidence="3" type="ORF">Sradi_4835800</name>
</gene>
<name>A0AAW2MXL1_SESRA</name>
<feature type="repeat" description="PPR" evidence="2">
    <location>
        <begin position="107"/>
        <end position="139"/>
    </location>
</feature>
<accession>A0AAW2MXL1</accession>
<dbReference type="Gene3D" id="1.25.40.10">
    <property type="entry name" value="Tetratricopeptide repeat domain"/>
    <property type="match status" value="2"/>
</dbReference>
<proteinExistence type="predicted"/>
<evidence type="ECO:0000256" key="2">
    <source>
        <dbReference type="PROSITE-ProRule" id="PRU00708"/>
    </source>
</evidence>
<feature type="repeat" description="PPR" evidence="2">
    <location>
        <begin position="5"/>
        <end position="39"/>
    </location>
</feature>
<dbReference type="PANTHER" id="PTHR47926">
    <property type="entry name" value="PENTATRICOPEPTIDE REPEAT-CONTAINING PROTEIN"/>
    <property type="match status" value="1"/>
</dbReference>
<dbReference type="PANTHER" id="PTHR47926:SF454">
    <property type="entry name" value="REPEAT-CONTAINING PROTEIN, PUTATIVE-RELATED"/>
    <property type="match status" value="1"/>
</dbReference>
<comment type="caution">
    <text evidence="3">The sequence shown here is derived from an EMBL/GenBank/DDBJ whole genome shotgun (WGS) entry which is preliminary data.</text>
</comment>
<protein>
    <submittedName>
        <fullName evidence="3">Pentatricopeptide repeat-containing protein</fullName>
    </submittedName>
</protein>
<sequence length="139" mass="15892">MDVRDLVSWNSIIAAYEQNYYPYDALKFFREMQSNKVKPDLLTIVSLSSSVAQTKDFISSKSIHGYIMRRCWIVEDTVIGNGVVDMYAKLGVIDSALKVFEELPRKDVISWNTMITGYAQNGFASEAIEVFSRMKEDKI</sequence>
<dbReference type="AlphaFoldDB" id="A0AAW2MXL1"/>
<reference evidence="3" key="1">
    <citation type="submission" date="2020-06" db="EMBL/GenBank/DDBJ databases">
        <authorList>
            <person name="Li T."/>
            <person name="Hu X."/>
            <person name="Zhang T."/>
            <person name="Song X."/>
            <person name="Zhang H."/>
            <person name="Dai N."/>
            <person name="Sheng W."/>
            <person name="Hou X."/>
            <person name="Wei L."/>
        </authorList>
    </citation>
    <scope>NUCLEOTIDE SEQUENCE</scope>
    <source>
        <strain evidence="3">G02</strain>
        <tissue evidence="3">Leaf</tissue>
    </source>
</reference>
<evidence type="ECO:0000256" key="1">
    <source>
        <dbReference type="ARBA" id="ARBA00022737"/>
    </source>
</evidence>